<name>A0A0V0QAJ3_PSEPJ</name>
<accession>A0A0V0QAJ3</accession>
<organism evidence="4 5">
    <name type="scientific">Pseudocohnilembus persalinus</name>
    <name type="common">Ciliate</name>
    <dbReference type="NCBI Taxonomy" id="266149"/>
    <lineage>
        <taxon>Eukaryota</taxon>
        <taxon>Sar</taxon>
        <taxon>Alveolata</taxon>
        <taxon>Ciliophora</taxon>
        <taxon>Intramacronucleata</taxon>
        <taxon>Oligohymenophorea</taxon>
        <taxon>Scuticociliatia</taxon>
        <taxon>Philasterida</taxon>
        <taxon>Pseudocohnilembidae</taxon>
        <taxon>Pseudocohnilembus</taxon>
    </lineage>
</organism>
<sequence length="175" mass="20140">MDNCETTLVIKPNDMHKIKNQDFIFQELQRKVGGQCTTEHGYLIFIDIQKHFKETYEQINNYSPAEVTENGMVKITQKFTGVFFKPLVGQVIDIMVDKCEDNGIHGRCGPATVLIIRDNLSPEYQYDYNDGTFKSGDQTISRDDIIRIEVDSVTVNNQQMRIVGKMNDNYLGKEF</sequence>
<evidence type="ECO:0000313" key="5">
    <source>
        <dbReference type="Proteomes" id="UP000054937"/>
    </source>
</evidence>
<dbReference type="SUPFAM" id="SSF50249">
    <property type="entry name" value="Nucleic acid-binding proteins"/>
    <property type="match status" value="1"/>
</dbReference>
<dbReference type="InterPro" id="IPR012340">
    <property type="entry name" value="NA-bd_OB-fold"/>
</dbReference>
<dbReference type="Gene3D" id="2.40.50.140">
    <property type="entry name" value="Nucleic acid-binding proteins"/>
    <property type="match status" value="1"/>
</dbReference>
<evidence type="ECO:0000256" key="1">
    <source>
        <dbReference type="ARBA" id="ARBA00004123"/>
    </source>
</evidence>
<dbReference type="AlphaFoldDB" id="A0A0V0QAJ3"/>
<evidence type="ECO:0000313" key="4">
    <source>
        <dbReference type="EMBL" id="KRW99246.1"/>
    </source>
</evidence>
<dbReference type="InParanoid" id="A0A0V0QAJ3"/>
<dbReference type="OMA" id="CEDNGIH"/>
<evidence type="ECO:0000256" key="3">
    <source>
        <dbReference type="ARBA" id="ARBA00023163"/>
    </source>
</evidence>
<protein>
    <submittedName>
        <fullName evidence="4">Nucleic acid-binding, OB-fold</fullName>
    </submittedName>
</protein>
<dbReference type="PANTHER" id="PTHR12709">
    <property type="entry name" value="DNA-DIRECTED RNA POLYMERASE II, III"/>
    <property type="match status" value="1"/>
</dbReference>
<comment type="caution">
    <text evidence="4">The sequence shown here is derived from an EMBL/GenBank/DDBJ whole genome shotgun (WGS) entry which is preliminary data.</text>
</comment>
<dbReference type="Gene3D" id="3.30.1490.120">
    <property type="entry name" value="RNA polymerase Rpb7-like, N-terminal domain"/>
    <property type="match status" value="1"/>
</dbReference>
<comment type="subcellular location">
    <subcellularLocation>
        <location evidence="1">Nucleus</location>
    </subcellularLocation>
</comment>
<keyword evidence="2" id="KW-0240">DNA-directed RNA polymerase</keyword>
<dbReference type="InterPro" id="IPR045113">
    <property type="entry name" value="Rpb7-like"/>
</dbReference>
<dbReference type="EMBL" id="LDAU01000217">
    <property type="protein sequence ID" value="KRW99246.1"/>
    <property type="molecule type" value="Genomic_DNA"/>
</dbReference>
<dbReference type="OrthoDB" id="1162399at2759"/>
<proteinExistence type="predicted"/>
<keyword evidence="5" id="KW-1185">Reference proteome</keyword>
<dbReference type="FunCoup" id="A0A0V0QAJ3">
    <property type="interactions" value="449"/>
</dbReference>
<dbReference type="GO" id="GO:0006384">
    <property type="term" value="P:transcription initiation at RNA polymerase III promoter"/>
    <property type="evidence" value="ECO:0007669"/>
    <property type="project" value="TreeGrafter"/>
</dbReference>
<evidence type="ECO:0000256" key="2">
    <source>
        <dbReference type="ARBA" id="ARBA00022478"/>
    </source>
</evidence>
<dbReference type="GO" id="GO:0005666">
    <property type="term" value="C:RNA polymerase III complex"/>
    <property type="evidence" value="ECO:0007669"/>
    <property type="project" value="TreeGrafter"/>
</dbReference>
<dbReference type="Proteomes" id="UP000054937">
    <property type="component" value="Unassembled WGS sequence"/>
</dbReference>
<dbReference type="InterPro" id="IPR036898">
    <property type="entry name" value="RNA_pol_Rpb7-like_N_sf"/>
</dbReference>
<reference evidence="4 5" key="1">
    <citation type="journal article" date="2015" name="Sci. Rep.">
        <title>Genome of the facultative scuticociliatosis pathogen Pseudocohnilembus persalinus provides insight into its virulence through horizontal gene transfer.</title>
        <authorList>
            <person name="Xiong J."/>
            <person name="Wang G."/>
            <person name="Cheng J."/>
            <person name="Tian M."/>
            <person name="Pan X."/>
            <person name="Warren A."/>
            <person name="Jiang C."/>
            <person name="Yuan D."/>
            <person name="Miao W."/>
        </authorList>
    </citation>
    <scope>NUCLEOTIDE SEQUENCE [LARGE SCALE GENOMIC DNA]</scope>
    <source>
        <strain evidence="4">36N120E</strain>
    </source>
</reference>
<dbReference type="PANTHER" id="PTHR12709:SF1">
    <property type="entry name" value="DNA-DIRECTED RNA POLYMERASE III SUBUNIT RPC8"/>
    <property type="match status" value="1"/>
</dbReference>
<gene>
    <name evidence="4" type="ORF">PPERSA_03952</name>
</gene>
<keyword evidence="3" id="KW-0804">Transcription</keyword>